<reference evidence="1 2" key="1">
    <citation type="submission" date="2018-10" db="EMBL/GenBank/DDBJ databases">
        <title>Genomic Encyclopedia of Type Strains, Phase IV (KMG-IV): sequencing the most valuable type-strain genomes for metagenomic binning, comparative biology and taxonomic classification.</title>
        <authorList>
            <person name="Goeker M."/>
        </authorList>
    </citation>
    <scope>NUCLEOTIDE SEQUENCE [LARGE SCALE GENOMIC DNA]</scope>
    <source>
        <strain evidence="1 2">DSM 4734</strain>
    </source>
</reference>
<organism evidence="1 2">
    <name type="scientific">Maricaulis maris</name>
    <dbReference type="NCBI Taxonomy" id="74318"/>
    <lineage>
        <taxon>Bacteria</taxon>
        <taxon>Pseudomonadati</taxon>
        <taxon>Pseudomonadota</taxon>
        <taxon>Alphaproteobacteria</taxon>
        <taxon>Maricaulales</taxon>
        <taxon>Maricaulaceae</taxon>
        <taxon>Maricaulis</taxon>
    </lineage>
</organism>
<evidence type="ECO:0008006" key="3">
    <source>
        <dbReference type="Google" id="ProtNLM"/>
    </source>
</evidence>
<evidence type="ECO:0000313" key="2">
    <source>
        <dbReference type="Proteomes" id="UP000273675"/>
    </source>
</evidence>
<comment type="caution">
    <text evidence="1">The sequence shown here is derived from an EMBL/GenBank/DDBJ whole genome shotgun (WGS) entry which is preliminary data.</text>
</comment>
<gene>
    <name evidence="1" type="ORF">C7435_3377</name>
</gene>
<protein>
    <recommendedName>
        <fullName evidence="3">ParB/Sulfiredoxin domain-containing protein</fullName>
    </recommendedName>
</protein>
<dbReference type="Proteomes" id="UP000273675">
    <property type="component" value="Unassembled WGS sequence"/>
</dbReference>
<dbReference type="InterPro" id="IPR036086">
    <property type="entry name" value="ParB/Sulfiredoxin_sf"/>
</dbReference>
<name>A0A495CVW5_9PROT</name>
<dbReference type="SUPFAM" id="SSF110849">
    <property type="entry name" value="ParB/Sulfiredoxin"/>
    <property type="match status" value="1"/>
</dbReference>
<dbReference type="AlphaFoldDB" id="A0A495CVW5"/>
<evidence type="ECO:0000313" key="1">
    <source>
        <dbReference type="EMBL" id="RKQ89516.1"/>
    </source>
</evidence>
<accession>A0A495CVW5</accession>
<dbReference type="OrthoDB" id="7353482at2"/>
<sequence>MLDDDSQPIDITSALELLDRHKQAGGSPAPTVVDGHLPHSTIDVLPAAFQPRTLGDDTVDPYHAEELRKVLERRGEKALDPILVYWSGQSWFVVDGHHRLAAYRSSEQWRDRSIPVETFEGSALQAVSEATERNVKTTLSLMKTDKSTAGWRLVCLTDLKVREVMAKADLSQSQVKKMRSRLRELLARFPDKFTKQSLSTYPWQQVLQASFGGPEESVEIDEDWVTKRAHDFHARLRRNFSDKLEKNPDAFAMAIRMLHNGLPSMLMESPDWEEDRNSKLDAWTDERDNGYDF</sequence>
<dbReference type="RefSeq" id="WP_121212566.1">
    <property type="nucleotide sequence ID" value="NZ_RBIM01000010.1"/>
</dbReference>
<dbReference type="EMBL" id="RBIM01000010">
    <property type="protein sequence ID" value="RKQ89516.1"/>
    <property type="molecule type" value="Genomic_DNA"/>
</dbReference>
<proteinExistence type="predicted"/>